<evidence type="ECO:0000256" key="2">
    <source>
        <dbReference type="ARBA" id="ARBA00010447"/>
    </source>
</evidence>
<dbReference type="PANTHER" id="PTHR43586:SF4">
    <property type="entry name" value="ISOPENICILLIN N EPIMERASE"/>
    <property type="match status" value="1"/>
</dbReference>
<evidence type="ECO:0000256" key="4">
    <source>
        <dbReference type="ARBA" id="ARBA00022898"/>
    </source>
</evidence>
<protein>
    <recommendedName>
        <fullName evidence="3">cysteine desulfurase</fullName>
        <ecNumber evidence="3">2.8.1.7</ecNumber>
    </recommendedName>
</protein>
<proteinExistence type="inferred from homology"/>
<dbReference type="Proteomes" id="UP000664357">
    <property type="component" value="Unassembled WGS sequence"/>
</dbReference>
<sequence length="387" mass="42480">MHRKKRVNRMSLYFDNAATTVHKPSVVAKRVAEVLSADSFGNPSRGAHLYSLRAYQVVEETREAIKKLFHATEGYEVAFTNNATVALNEVLKGIIRPGDHVITTSWEHNSVLRPLYQLEQAGAQLDFVTSETSTGCLNYQEFEEKVRPETKVVVCNHASNVTGNVLDLERVKAFCKKYDLLLVLDISQTAGVLSIDLGDEEIAAVCFTGHKSLYGPQGTGGVCVRKDIVVEPVLTGGDGMRSFSKTQPKEFPTLLEAGTANVPGIAGLGAAVQWGLENPAPAQEIVGRYFIKRLQELPNISVYGDMNQQRVNVFSLNIADADSALVSDLLWEDYEIATRSGYHCAPLMHEALGTAARGTVRFSFSRFTTQEEIDQVVQALSEVAGRK</sequence>
<gene>
    <name evidence="7" type="ORF">JZO67_003438</name>
</gene>
<evidence type="ECO:0000256" key="3">
    <source>
        <dbReference type="ARBA" id="ARBA00012239"/>
    </source>
</evidence>
<evidence type="ECO:0000256" key="5">
    <source>
        <dbReference type="ARBA" id="ARBA00050776"/>
    </source>
</evidence>
<keyword evidence="4" id="KW-0663">Pyridoxal phosphate</keyword>
<accession>A0ABV0EW13</accession>
<comment type="caution">
    <text evidence="7">The sequence shown here is derived from an EMBL/GenBank/DDBJ whole genome shotgun (WGS) entry which is preliminary data.</text>
</comment>
<dbReference type="InterPro" id="IPR000192">
    <property type="entry name" value="Aminotrans_V_dom"/>
</dbReference>
<evidence type="ECO:0000259" key="6">
    <source>
        <dbReference type="Pfam" id="PF00266"/>
    </source>
</evidence>
<keyword evidence="8" id="KW-1185">Reference proteome</keyword>
<comment type="catalytic activity">
    <reaction evidence="5">
        <text>(sulfur carrier)-H + L-cysteine = (sulfur carrier)-SH + L-alanine</text>
        <dbReference type="Rhea" id="RHEA:43892"/>
        <dbReference type="Rhea" id="RHEA-COMP:14737"/>
        <dbReference type="Rhea" id="RHEA-COMP:14739"/>
        <dbReference type="ChEBI" id="CHEBI:29917"/>
        <dbReference type="ChEBI" id="CHEBI:35235"/>
        <dbReference type="ChEBI" id="CHEBI:57972"/>
        <dbReference type="ChEBI" id="CHEBI:64428"/>
        <dbReference type="EC" id="2.8.1.7"/>
    </reaction>
</comment>
<organism evidence="7 8">
    <name type="scientific">Candidatus Enterococcus ferrettii</name>
    <dbReference type="NCBI Taxonomy" id="2815324"/>
    <lineage>
        <taxon>Bacteria</taxon>
        <taxon>Bacillati</taxon>
        <taxon>Bacillota</taxon>
        <taxon>Bacilli</taxon>
        <taxon>Lactobacillales</taxon>
        <taxon>Enterococcaceae</taxon>
        <taxon>Enterococcus</taxon>
    </lineage>
</organism>
<dbReference type="Gene3D" id="3.90.1150.10">
    <property type="entry name" value="Aspartate Aminotransferase, domain 1"/>
    <property type="match status" value="1"/>
</dbReference>
<reference evidence="7 8" key="1">
    <citation type="submission" date="2024-02" db="EMBL/GenBank/DDBJ databases">
        <title>The Genome Sequence of Enterococcus sp. DIV0159.</title>
        <authorList>
            <person name="Earl A."/>
            <person name="Manson A."/>
            <person name="Gilmore M."/>
            <person name="Sanders J."/>
            <person name="Shea T."/>
            <person name="Howe W."/>
            <person name="Livny J."/>
            <person name="Cuomo C."/>
            <person name="Neafsey D."/>
            <person name="Birren B."/>
        </authorList>
    </citation>
    <scope>NUCLEOTIDE SEQUENCE [LARGE SCALE GENOMIC DNA]</scope>
    <source>
        <strain evidence="7 8">665A</strain>
    </source>
</reference>
<feature type="domain" description="Aminotransferase class V" evidence="6">
    <location>
        <begin position="13"/>
        <end position="376"/>
    </location>
</feature>
<dbReference type="InterPro" id="IPR015421">
    <property type="entry name" value="PyrdxlP-dep_Trfase_major"/>
</dbReference>
<dbReference type="EMBL" id="JAFREL020000003">
    <property type="protein sequence ID" value="MEO1771457.1"/>
    <property type="molecule type" value="Genomic_DNA"/>
</dbReference>
<name>A0ABV0EW13_9ENTE</name>
<dbReference type="PIRSF" id="PIRSF005572">
    <property type="entry name" value="NifS"/>
    <property type="match status" value="1"/>
</dbReference>
<dbReference type="EC" id="2.8.1.7" evidence="3"/>
<comment type="similarity">
    <text evidence="2">Belongs to the class-V pyridoxal-phosphate-dependent aminotransferase family. Csd subfamily.</text>
</comment>
<dbReference type="InterPro" id="IPR016454">
    <property type="entry name" value="Cysteine_dSase"/>
</dbReference>
<evidence type="ECO:0000256" key="1">
    <source>
        <dbReference type="ARBA" id="ARBA00001933"/>
    </source>
</evidence>
<dbReference type="Pfam" id="PF00266">
    <property type="entry name" value="Aminotran_5"/>
    <property type="match status" value="1"/>
</dbReference>
<evidence type="ECO:0000313" key="8">
    <source>
        <dbReference type="Proteomes" id="UP000664357"/>
    </source>
</evidence>
<dbReference type="InterPro" id="IPR010969">
    <property type="entry name" value="Cys_dSase-rel_unknwn_funct"/>
</dbReference>
<comment type="cofactor">
    <cofactor evidence="1">
        <name>pyridoxal 5'-phosphate</name>
        <dbReference type="ChEBI" id="CHEBI:597326"/>
    </cofactor>
</comment>
<dbReference type="PANTHER" id="PTHR43586">
    <property type="entry name" value="CYSTEINE DESULFURASE"/>
    <property type="match status" value="1"/>
</dbReference>
<dbReference type="InterPro" id="IPR015422">
    <property type="entry name" value="PyrdxlP-dep_Trfase_small"/>
</dbReference>
<evidence type="ECO:0000313" key="7">
    <source>
        <dbReference type="EMBL" id="MEO1771457.1"/>
    </source>
</evidence>
<dbReference type="Gene3D" id="3.40.640.10">
    <property type="entry name" value="Type I PLP-dependent aspartate aminotransferase-like (Major domain)"/>
    <property type="match status" value="1"/>
</dbReference>
<dbReference type="InterPro" id="IPR015424">
    <property type="entry name" value="PyrdxlP-dep_Trfase"/>
</dbReference>
<dbReference type="NCBIfam" id="TIGR01977">
    <property type="entry name" value="am_tr_V_EF2568"/>
    <property type="match status" value="1"/>
</dbReference>
<dbReference type="SUPFAM" id="SSF53383">
    <property type="entry name" value="PLP-dependent transferases"/>
    <property type="match status" value="1"/>
</dbReference>